<protein>
    <recommendedName>
        <fullName evidence="3">Streptomycin adenylyltransferase</fullName>
    </recommendedName>
</protein>
<keyword evidence="2" id="KW-1185">Reference proteome</keyword>
<evidence type="ECO:0000313" key="2">
    <source>
        <dbReference type="Proteomes" id="UP000219573"/>
    </source>
</evidence>
<sequence length="259" mass="30113">MSKKDLFLQRLDQIGESLKNTGQALALLGLGSVGKELDRLDEYSDLDFFVIAKKGSKMRFIEKLDWLTSISPVTYYFQNTDDGYKLLYEDGVYCEFAIFEEKELADVDFAEGRIVWKEDGFDESICSPKDKSIRWKLKSKEWAIGEALTCLYVGLTRFARGEKLSGTRFIQNYAVDNLLSLSNLIEDEVDCYKDKYQNERRYEKRYPKTAKQLSEMIQGYDRCPDSAIKIVEFIDHNFEINQAMKRVIVDLANELRNKI</sequence>
<dbReference type="EMBL" id="OBDZ01000006">
    <property type="protein sequence ID" value="SNY20718.1"/>
    <property type="molecule type" value="Genomic_DNA"/>
</dbReference>
<accession>A0A285GBC5</accession>
<dbReference type="AlphaFoldDB" id="A0A285GBC5"/>
<organism evidence="1 2">
    <name type="scientific">Orenia metallireducens</name>
    <dbReference type="NCBI Taxonomy" id="1413210"/>
    <lineage>
        <taxon>Bacteria</taxon>
        <taxon>Bacillati</taxon>
        <taxon>Bacillota</taxon>
        <taxon>Clostridia</taxon>
        <taxon>Halanaerobiales</taxon>
        <taxon>Halobacteroidaceae</taxon>
        <taxon>Orenia</taxon>
    </lineage>
</organism>
<evidence type="ECO:0008006" key="3">
    <source>
        <dbReference type="Google" id="ProtNLM"/>
    </source>
</evidence>
<evidence type="ECO:0000313" key="1">
    <source>
        <dbReference type="EMBL" id="SNY20718.1"/>
    </source>
</evidence>
<dbReference type="InterPro" id="IPR043519">
    <property type="entry name" value="NT_sf"/>
</dbReference>
<name>A0A285GBC5_9FIRM</name>
<dbReference type="RefSeq" id="WP_097017038.1">
    <property type="nucleotide sequence ID" value="NZ_OBDZ01000006.1"/>
</dbReference>
<proteinExistence type="predicted"/>
<dbReference type="SUPFAM" id="SSF81301">
    <property type="entry name" value="Nucleotidyltransferase"/>
    <property type="match status" value="1"/>
</dbReference>
<dbReference type="Proteomes" id="UP000219573">
    <property type="component" value="Unassembled WGS sequence"/>
</dbReference>
<gene>
    <name evidence="1" type="ORF">SAMN06265827_1063</name>
</gene>
<dbReference type="Gene3D" id="3.30.460.10">
    <property type="entry name" value="Beta Polymerase, domain 2"/>
    <property type="match status" value="1"/>
</dbReference>
<reference evidence="2" key="1">
    <citation type="submission" date="2017-09" db="EMBL/GenBank/DDBJ databases">
        <authorList>
            <person name="Varghese N."/>
            <person name="Submissions S."/>
        </authorList>
    </citation>
    <scope>NUCLEOTIDE SEQUENCE [LARGE SCALE GENOMIC DNA]</scope>
    <source>
        <strain evidence="2">MSL47</strain>
    </source>
</reference>